<comment type="caution">
    <text evidence="1">The sequence shown here is derived from an EMBL/GenBank/DDBJ whole genome shotgun (WGS) entry which is preliminary data.</text>
</comment>
<evidence type="ECO:0008006" key="3">
    <source>
        <dbReference type="Google" id="ProtNLM"/>
    </source>
</evidence>
<reference evidence="1 2" key="1">
    <citation type="submission" date="2013-06" db="EMBL/GenBank/DDBJ databases">
        <title>Comparative analysis of genomes of multi-drug Acinetobacter sp. from Colombian Hospitals.</title>
        <authorList>
            <person name="Barreto-Hernandez E."/>
            <person name="Gonzalez E.B."/>
            <person name="Cepeda L.A."/>
            <person name="Valenzuela E.M."/>
            <person name="Falquet L."/>
            <person name="Reguero M.T."/>
            <person name="Mantilla R."/>
        </authorList>
    </citation>
    <scope>NUCLEOTIDE SEQUENCE [LARGE SCALE GENOMIC DNA]</scope>
    <source>
        <strain evidence="1 2">28F</strain>
    </source>
</reference>
<dbReference type="EMBL" id="CBSD020000037">
    <property type="protein sequence ID" value="CDG74959.1"/>
    <property type="molecule type" value="Genomic_DNA"/>
</dbReference>
<protein>
    <recommendedName>
        <fullName evidence="3">SMI1/KNR4 family protein</fullName>
    </recommendedName>
</protein>
<evidence type="ECO:0000313" key="1">
    <source>
        <dbReference type="EMBL" id="CDG74959.1"/>
    </source>
</evidence>
<proteinExistence type="predicted"/>
<accession>A0AA36P076</accession>
<sequence>MVECISNSIGKALVEKGSSLNSFFKLSVNYDYGYNYDYALIVGEKYFILGGFVKNNCLYYYIYDDYVRVVPTILFDIEKYCLNNDMSFYIDNNQGGCLGVVFNPLNKIDYWYEKYLDEDVDVVEIVNNIINLEL</sequence>
<dbReference type="AlphaFoldDB" id="A0AA36P076"/>
<evidence type="ECO:0000313" key="2">
    <source>
        <dbReference type="Proteomes" id="UP000019193"/>
    </source>
</evidence>
<gene>
    <name evidence="1" type="ORF">ANICBIBUN_09999</name>
</gene>
<dbReference type="Proteomes" id="UP000019193">
    <property type="component" value="Unassembled WGS sequence"/>
</dbReference>
<dbReference type="GeneID" id="92797024"/>
<organism evidence="1 2">
    <name type="scientific">Acinetobacter nosocomialis 28F</name>
    <dbReference type="NCBI Taxonomy" id="1147131"/>
    <lineage>
        <taxon>Bacteria</taxon>
        <taxon>Pseudomonadati</taxon>
        <taxon>Pseudomonadota</taxon>
        <taxon>Gammaproteobacteria</taxon>
        <taxon>Moraxellales</taxon>
        <taxon>Moraxellaceae</taxon>
        <taxon>Acinetobacter</taxon>
        <taxon>Acinetobacter calcoaceticus/baumannii complex</taxon>
    </lineage>
</organism>
<keyword evidence="2" id="KW-1185">Reference proteome</keyword>
<name>A0AA36P076_ACINO</name>
<dbReference type="RefSeq" id="WP_004886312.1">
    <property type="nucleotide sequence ID" value="NZ_CBSD020000037.1"/>
</dbReference>